<protein>
    <submittedName>
        <fullName evidence="3">Uncharacterized protein LOC103507388 isoform X1</fullName>
    </submittedName>
    <submittedName>
        <fullName evidence="4">Uncharacterized protein LOC103507388 isoform X2</fullName>
    </submittedName>
</protein>
<reference evidence="3 4" key="1">
    <citation type="submission" date="2025-04" db="UniProtKB">
        <authorList>
            <consortium name="RefSeq"/>
        </authorList>
    </citation>
    <scope>IDENTIFICATION</scope>
</reference>
<feature type="signal peptide" evidence="1">
    <location>
        <begin position="1"/>
        <end position="25"/>
    </location>
</feature>
<name>A0A1S3CXZ7_DIACI</name>
<keyword evidence="2" id="KW-1185">Reference proteome</keyword>
<dbReference type="PaxDb" id="121845-A0A1S3CXZ7"/>
<sequence>MAPDILFPWCPVFISVFFLIGTAHAQGILLHNVTKPVGGLPNLCAPRAGDVDTASCTAFTVAQATSSCGLDVKSHSGQKYYTRYTQIKHVQCNGQTCHVDVATDAESLRAVVDCHQTAGDQASCMCGVYFDF</sequence>
<organism evidence="2 3">
    <name type="scientific">Diaphorina citri</name>
    <name type="common">Asian citrus psyllid</name>
    <dbReference type="NCBI Taxonomy" id="121845"/>
    <lineage>
        <taxon>Eukaryota</taxon>
        <taxon>Metazoa</taxon>
        <taxon>Ecdysozoa</taxon>
        <taxon>Arthropoda</taxon>
        <taxon>Hexapoda</taxon>
        <taxon>Insecta</taxon>
        <taxon>Pterygota</taxon>
        <taxon>Neoptera</taxon>
        <taxon>Paraneoptera</taxon>
        <taxon>Hemiptera</taxon>
        <taxon>Sternorrhyncha</taxon>
        <taxon>Psylloidea</taxon>
        <taxon>Psyllidae</taxon>
        <taxon>Diaphorininae</taxon>
        <taxon>Diaphorina</taxon>
    </lineage>
</organism>
<gene>
    <name evidence="3 4" type="primary">LOC103507388</name>
</gene>
<evidence type="ECO:0000313" key="2">
    <source>
        <dbReference type="Proteomes" id="UP000079169"/>
    </source>
</evidence>
<evidence type="ECO:0000313" key="4">
    <source>
        <dbReference type="RefSeq" id="XP_026678066.1"/>
    </source>
</evidence>
<proteinExistence type="predicted"/>
<evidence type="ECO:0000313" key="3">
    <source>
        <dbReference type="RefSeq" id="XP_008470076.1"/>
    </source>
</evidence>
<keyword evidence="1" id="KW-0732">Signal</keyword>
<dbReference type="RefSeq" id="XP_008470076.1">
    <property type="nucleotide sequence ID" value="XM_008471854.3"/>
</dbReference>
<evidence type="ECO:0000256" key="1">
    <source>
        <dbReference type="SAM" id="SignalP"/>
    </source>
</evidence>
<feature type="chain" id="PRO_5044565802" evidence="1">
    <location>
        <begin position="26"/>
        <end position="132"/>
    </location>
</feature>
<dbReference type="GeneID" id="103507388"/>
<accession>A0A1S3CXZ7</accession>
<dbReference type="RefSeq" id="XP_026678066.1">
    <property type="nucleotide sequence ID" value="XM_026822265.1"/>
</dbReference>
<dbReference type="KEGG" id="dci:103507388"/>
<dbReference type="Proteomes" id="UP000079169">
    <property type="component" value="Unplaced"/>
</dbReference>
<dbReference type="AlphaFoldDB" id="A0A1S3CXZ7"/>